<dbReference type="GO" id="GO:0016758">
    <property type="term" value="F:hexosyltransferase activity"/>
    <property type="evidence" value="ECO:0007669"/>
    <property type="project" value="TreeGrafter"/>
</dbReference>
<evidence type="ECO:0000313" key="8">
    <source>
        <dbReference type="EMBL" id="GGS43391.1"/>
    </source>
</evidence>
<dbReference type="GO" id="GO:0005886">
    <property type="term" value="C:plasma membrane"/>
    <property type="evidence" value="ECO:0007669"/>
    <property type="project" value="TreeGrafter"/>
</dbReference>
<reference evidence="8" key="1">
    <citation type="journal article" date="2014" name="Int. J. Syst. Evol. Microbiol.">
        <title>Complete genome sequence of Corynebacterium casei LMG S-19264T (=DSM 44701T), isolated from a smear-ripened cheese.</title>
        <authorList>
            <consortium name="US DOE Joint Genome Institute (JGI-PGF)"/>
            <person name="Walter F."/>
            <person name="Albersmeier A."/>
            <person name="Kalinowski J."/>
            <person name="Ruckert C."/>
        </authorList>
    </citation>
    <scope>NUCLEOTIDE SEQUENCE</scope>
    <source>
        <strain evidence="8">JCM 3276</strain>
    </source>
</reference>
<proteinExistence type="predicted"/>
<dbReference type="InterPro" id="IPR050321">
    <property type="entry name" value="Glycosyltr_2/OpgH_subfam"/>
</dbReference>
<keyword evidence="6 7" id="KW-0472">Membrane</keyword>
<name>A0A918GKL7_9PSEU</name>
<dbReference type="Proteomes" id="UP000660680">
    <property type="component" value="Unassembled WGS sequence"/>
</dbReference>
<keyword evidence="9" id="KW-1185">Reference proteome</keyword>
<evidence type="ECO:0000256" key="6">
    <source>
        <dbReference type="ARBA" id="ARBA00023136"/>
    </source>
</evidence>
<accession>A0A918GKL7</accession>
<sequence length="465" mass="51897">MAVDAAGAVVNLALLLGFTQALALTMSVAFVTYVCLIVVPYLRHKRQPSGDGSRLEWHFFVPCRDEESVIGDTVRYLRKTFPHAHVWVIDDDSDDATADVVGALRGPKRGGDRNLHLVRRFRPHARTGKGHALNSAYRELKAWMGKHADTDRAIVVVVDADGRPAPDCLDVCAADHLFGDPAIGAVQVDVRMSNRGVPQRHGGPLRGRLGSALVRMQDLEFRSAIAAIQLSRGRTGTISMGGNGQFTRLSALDAIADHAGPWRGALLEDFELGVHLLTAGWKTGFTVDTHVDQEALYSMRRFLAQRTRWGQGTMQCGRYVRRIWDSPHLSTLGAAEMLYYLAQPWLQLLGTLVYPIPFILLGIRAVENPGEVWQWFSGGAWVLFATYGSFGLLPFLIWGPIYRRKCEPSVSLPHAIGYGFLYALYIYTFYITSWRAFARLVRGDNRWTKTRRNAEQPSRVVALEH</sequence>
<feature type="transmembrane region" description="Helical" evidence="7">
    <location>
        <begin position="12"/>
        <end position="39"/>
    </location>
</feature>
<keyword evidence="2" id="KW-0328">Glycosyltransferase</keyword>
<dbReference type="PANTHER" id="PTHR43867">
    <property type="entry name" value="CELLULOSE SYNTHASE CATALYTIC SUBUNIT A [UDP-FORMING]"/>
    <property type="match status" value="1"/>
</dbReference>
<keyword evidence="3 8" id="KW-0808">Transferase</keyword>
<dbReference type="PANTHER" id="PTHR43867:SF2">
    <property type="entry name" value="CELLULOSE SYNTHASE CATALYTIC SUBUNIT A [UDP-FORMING]"/>
    <property type="match status" value="1"/>
</dbReference>
<evidence type="ECO:0000256" key="1">
    <source>
        <dbReference type="ARBA" id="ARBA00004141"/>
    </source>
</evidence>
<dbReference type="Gene3D" id="3.90.550.10">
    <property type="entry name" value="Spore Coat Polysaccharide Biosynthesis Protein SpsA, Chain A"/>
    <property type="match status" value="1"/>
</dbReference>
<dbReference type="EMBL" id="BMRB01000003">
    <property type="protein sequence ID" value="GGS43391.1"/>
    <property type="molecule type" value="Genomic_DNA"/>
</dbReference>
<keyword evidence="5 7" id="KW-1133">Transmembrane helix</keyword>
<dbReference type="InterPro" id="IPR029044">
    <property type="entry name" value="Nucleotide-diphossugar_trans"/>
</dbReference>
<keyword evidence="4 7" id="KW-0812">Transmembrane</keyword>
<dbReference type="AlphaFoldDB" id="A0A918GKL7"/>
<evidence type="ECO:0000256" key="5">
    <source>
        <dbReference type="ARBA" id="ARBA00022989"/>
    </source>
</evidence>
<evidence type="ECO:0000256" key="7">
    <source>
        <dbReference type="SAM" id="Phobius"/>
    </source>
</evidence>
<dbReference type="SUPFAM" id="SSF53448">
    <property type="entry name" value="Nucleotide-diphospho-sugar transferases"/>
    <property type="match status" value="1"/>
</dbReference>
<feature type="transmembrane region" description="Helical" evidence="7">
    <location>
        <begin position="345"/>
        <end position="366"/>
    </location>
</feature>
<feature type="transmembrane region" description="Helical" evidence="7">
    <location>
        <begin position="410"/>
        <end position="430"/>
    </location>
</feature>
<evidence type="ECO:0000256" key="2">
    <source>
        <dbReference type="ARBA" id="ARBA00022676"/>
    </source>
</evidence>
<organism evidence="8 9">
    <name type="scientific">Actinokineospora fastidiosa</name>
    <dbReference type="NCBI Taxonomy" id="1816"/>
    <lineage>
        <taxon>Bacteria</taxon>
        <taxon>Bacillati</taxon>
        <taxon>Actinomycetota</taxon>
        <taxon>Actinomycetes</taxon>
        <taxon>Pseudonocardiales</taxon>
        <taxon>Pseudonocardiaceae</taxon>
        <taxon>Actinokineospora</taxon>
    </lineage>
</organism>
<feature type="transmembrane region" description="Helical" evidence="7">
    <location>
        <begin position="378"/>
        <end position="398"/>
    </location>
</feature>
<reference evidence="8" key="2">
    <citation type="submission" date="2020-09" db="EMBL/GenBank/DDBJ databases">
        <authorList>
            <person name="Sun Q."/>
            <person name="Ohkuma M."/>
        </authorList>
    </citation>
    <scope>NUCLEOTIDE SEQUENCE</scope>
    <source>
        <strain evidence="8">JCM 3276</strain>
    </source>
</reference>
<comment type="subcellular location">
    <subcellularLocation>
        <location evidence="1">Membrane</location>
        <topology evidence="1">Multi-pass membrane protein</topology>
    </subcellularLocation>
</comment>
<gene>
    <name evidence="8" type="primary">ugtP</name>
    <name evidence="8" type="ORF">GCM10010171_43130</name>
</gene>
<evidence type="ECO:0000256" key="4">
    <source>
        <dbReference type="ARBA" id="ARBA00022692"/>
    </source>
</evidence>
<protein>
    <submittedName>
        <fullName evidence="8">N-acetyl-glucosamine transferase</fullName>
    </submittedName>
</protein>
<evidence type="ECO:0000256" key="3">
    <source>
        <dbReference type="ARBA" id="ARBA00022679"/>
    </source>
</evidence>
<dbReference type="Pfam" id="PF13641">
    <property type="entry name" value="Glyco_tranf_2_3"/>
    <property type="match status" value="1"/>
</dbReference>
<comment type="caution">
    <text evidence="8">The sequence shown here is derived from an EMBL/GenBank/DDBJ whole genome shotgun (WGS) entry which is preliminary data.</text>
</comment>
<evidence type="ECO:0000313" key="9">
    <source>
        <dbReference type="Proteomes" id="UP000660680"/>
    </source>
</evidence>